<feature type="compositionally biased region" description="Gly residues" evidence="5">
    <location>
        <begin position="855"/>
        <end position="868"/>
    </location>
</feature>
<evidence type="ECO:0000256" key="4">
    <source>
        <dbReference type="PROSITE-ProRule" id="PRU00134"/>
    </source>
</evidence>
<gene>
    <name evidence="7" type="ORF">HYH03_016655</name>
</gene>
<keyword evidence="2 4" id="KW-0863">Zinc-finger</keyword>
<feature type="region of interest" description="Disordered" evidence="5">
    <location>
        <begin position="845"/>
        <end position="877"/>
    </location>
</feature>
<dbReference type="GO" id="GO:0008270">
    <property type="term" value="F:zinc ion binding"/>
    <property type="evidence" value="ECO:0007669"/>
    <property type="project" value="UniProtKB-KW"/>
</dbReference>
<evidence type="ECO:0000256" key="5">
    <source>
        <dbReference type="SAM" id="MobiDB-lite"/>
    </source>
</evidence>
<name>A0A835XJG0_9CHLO</name>
<evidence type="ECO:0000313" key="7">
    <source>
        <dbReference type="EMBL" id="KAG2484515.1"/>
    </source>
</evidence>
<dbReference type="InterPro" id="IPR002893">
    <property type="entry name" value="Znf_MYND"/>
</dbReference>
<comment type="caution">
    <text evidence="7">The sequence shown here is derived from an EMBL/GenBank/DDBJ whole genome shotgun (WGS) entry which is preliminary data.</text>
</comment>
<organism evidence="7 8">
    <name type="scientific">Edaphochlamys debaryana</name>
    <dbReference type="NCBI Taxonomy" id="47281"/>
    <lineage>
        <taxon>Eukaryota</taxon>
        <taxon>Viridiplantae</taxon>
        <taxon>Chlorophyta</taxon>
        <taxon>core chlorophytes</taxon>
        <taxon>Chlorophyceae</taxon>
        <taxon>CS clade</taxon>
        <taxon>Chlamydomonadales</taxon>
        <taxon>Chlamydomonadales incertae sedis</taxon>
        <taxon>Edaphochlamys</taxon>
    </lineage>
</organism>
<accession>A0A835XJG0</accession>
<reference evidence="7" key="1">
    <citation type="journal article" date="2020" name="bioRxiv">
        <title>Comparative genomics of Chlamydomonas.</title>
        <authorList>
            <person name="Craig R.J."/>
            <person name="Hasan A.R."/>
            <person name="Ness R.W."/>
            <person name="Keightley P.D."/>
        </authorList>
    </citation>
    <scope>NUCLEOTIDE SEQUENCE</scope>
    <source>
        <strain evidence="7">CCAP 11/70</strain>
    </source>
</reference>
<proteinExistence type="predicted"/>
<feature type="region of interest" description="Disordered" evidence="5">
    <location>
        <begin position="236"/>
        <end position="269"/>
    </location>
</feature>
<keyword evidence="1" id="KW-0479">Metal-binding</keyword>
<dbReference type="Proteomes" id="UP000612055">
    <property type="component" value="Unassembled WGS sequence"/>
</dbReference>
<evidence type="ECO:0000256" key="1">
    <source>
        <dbReference type="ARBA" id="ARBA00022723"/>
    </source>
</evidence>
<evidence type="ECO:0000256" key="3">
    <source>
        <dbReference type="ARBA" id="ARBA00022833"/>
    </source>
</evidence>
<feature type="region of interest" description="Disordered" evidence="5">
    <location>
        <begin position="714"/>
        <end position="740"/>
    </location>
</feature>
<evidence type="ECO:0000259" key="6">
    <source>
        <dbReference type="PROSITE" id="PS50865"/>
    </source>
</evidence>
<protein>
    <recommendedName>
        <fullName evidence="6">MYND-type domain-containing protein</fullName>
    </recommendedName>
</protein>
<feature type="domain" description="MYND-type" evidence="6">
    <location>
        <begin position="948"/>
        <end position="998"/>
    </location>
</feature>
<evidence type="ECO:0000313" key="8">
    <source>
        <dbReference type="Proteomes" id="UP000612055"/>
    </source>
</evidence>
<dbReference type="PROSITE" id="PS50865">
    <property type="entry name" value="ZF_MYND_2"/>
    <property type="match status" value="1"/>
</dbReference>
<dbReference type="SUPFAM" id="SSF144232">
    <property type="entry name" value="HIT/MYND zinc finger-like"/>
    <property type="match status" value="1"/>
</dbReference>
<dbReference type="Pfam" id="PF01753">
    <property type="entry name" value="zf-MYND"/>
    <property type="match status" value="1"/>
</dbReference>
<sequence length="1005" mass="101348">MIISALQLLGANLEEGPLRSAVAAAILMDKSTSCALLQLLAVAARGDCKAVENAVPRQLTLAACDGVGSLLVAAALSRDAALAAAATAFALAALKMQTLQALARQVVTATRELRQLARGEAMTGLVAGQANIDRIATRVAAAVLVRSFCKFVEGLAQLAKHQQDTALLAALQSALDGSALLEHVAHAIVVLPGHVPARQPYTPVQLSMYAPQAPAFLELCTIVALYKRPAVTAADMDSTSGDHGTAAPVDRLPPAPAVRGGSGTAGVGASAEETAAGAAGQQAAGPGGLAVRTPLLQLGRCVRHAVISMATCLLSDVDGQGIYGLPYRVLPGAPSEPGAWVLAFKGLLAATIADQTAPDPCLSRRTAVRLLLRAGCAAITALQLQHGGDGRFGEGGAVSSSTGTEAGPLRSLGDPIAVWALAGAALFQALALALRGCSSGVRPSRQEEARECWRAVLLVGRTPPTPAAGGVSAVRDDHPAFAMLELMCPLLDTISCAEGRPPSLPASPALAAAADAGLLPALEGLCRRGALNLQNPHAGVVVDLVRRPHTASWLRPLLASSDPGAVAAWAGTLAKRVRRIKPHLLIQASPFEPGSIGHALQFLMTHTLQGALDYLPLCCPEAPGEEAGAGAGDGVGEAAARGRRLALILAAVRILPELSRLVRSAAALAGTQGGGGGSGDSEAAAAGAAAASAATSSASAPGSAPAGLETAALGAQAGQPQDGATAPAADGEGSPASARPLEGLALDPALWNWVRALSLAQLSARTMTRPLSDPGPAPAADWRAWLAGDVAVVELVGAALCSAEHLWASEQQLGPEHRSGLEALARACVPVSVLFAPEVMRAAASDSSSDSGASGVSGGGCGGRGGVEGSESGSVPAAFPWRPSSLRLLARQTEACGGDADAAAAVRSLATALEQQNLEAGSSYPGRILSSSSATVFEIGPWEAEELLPVCGNPACVSLAGDSEAGLRLQQCGRCRRVSYCCKECQMAHWRAGHEAACEAGRAGG</sequence>
<feature type="compositionally biased region" description="Low complexity" evidence="5">
    <location>
        <begin position="845"/>
        <end position="854"/>
    </location>
</feature>
<dbReference type="EMBL" id="JAEHOE010000148">
    <property type="protein sequence ID" value="KAG2484515.1"/>
    <property type="molecule type" value="Genomic_DNA"/>
</dbReference>
<dbReference type="AlphaFoldDB" id="A0A835XJG0"/>
<dbReference type="Gene3D" id="6.10.140.2220">
    <property type="match status" value="1"/>
</dbReference>
<keyword evidence="3" id="KW-0862">Zinc</keyword>
<keyword evidence="8" id="KW-1185">Reference proteome</keyword>
<evidence type="ECO:0000256" key="2">
    <source>
        <dbReference type="ARBA" id="ARBA00022771"/>
    </source>
</evidence>
<dbReference type="PROSITE" id="PS01360">
    <property type="entry name" value="ZF_MYND_1"/>
    <property type="match status" value="1"/>
</dbReference>